<comment type="subcellular location">
    <subcellularLocation>
        <location evidence="2 9">Nucleus</location>
    </subcellularLocation>
</comment>
<dbReference type="OrthoDB" id="2015992at2759"/>
<evidence type="ECO:0000313" key="11">
    <source>
        <dbReference type="EMBL" id="KAG0476914.1"/>
    </source>
</evidence>
<comment type="subunit">
    <text evidence="9">Homodimers and heterodimers.</text>
</comment>
<feature type="domain" description="TF-B3" evidence="10">
    <location>
        <begin position="110"/>
        <end position="212"/>
    </location>
</feature>
<comment type="caution">
    <text evidence="11">The sequence shown here is derived from an EMBL/GenBank/DDBJ whole genome shotgun (WGS) entry which is preliminary data.</text>
</comment>
<evidence type="ECO:0000256" key="4">
    <source>
        <dbReference type="ARBA" id="ARBA00023015"/>
    </source>
</evidence>
<keyword evidence="4 9" id="KW-0805">Transcription regulation</keyword>
<keyword evidence="6 9" id="KW-0804">Transcription</keyword>
<keyword evidence="7 9" id="KW-0539">Nucleus</keyword>
<evidence type="ECO:0000256" key="1">
    <source>
        <dbReference type="ARBA" id="ARBA00003182"/>
    </source>
</evidence>
<reference evidence="11 12" key="1">
    <citation type="journal article" date="2020" name="Nat. Food">
        <title>A phased Vanilla planifolia genome enables genetic improvement of flavour and production.</title>
        <authorList>
            <person name="Hasing T."/>
            <person name="Tang H."/>
            <person name="Brym M."/>
            <person name="Khazi F."/>
            <person name="Huang T."/>
            <person name="Chambers A.H."/>
        </authorList>
    </citation>
    <scope>NUCLEOTIDE SEQUENCE [LARGE SCALE GENOMIC DNA]</scope>
    <source>
        <tissue evidence="11">Leaf</tissue>
    </source>
</reference>
<evidence type="ECO:0000256" key="7">
    <source>
        <dbReference type="ARBA" id="ARBA00023242"/>
    </source>
</evidence>
<dbReference type="GO" id="GO:0003677">
    <property type="term" value="F:DNA binding"/>
    <property type="evidence" value="ECO:0007669"/>
    <property type="project" value="UniProtKB-KW"/>
</dbReference>
<dbReference type="GO" id="GO:0009734">
    <property type="term" value="P:auxin-activated signaling pathway"/>
    <property type="evidence" value="ECO:0007669"/>
    <property type="project" value="UniProtKB-KW"/>
</dbReference>
<dbReference type="Gene3D" id="2.30.30.1040">
    <property type="match status" value="1"/>
</dbReference>
<accession>A0A835QQM4</accession>
<evidence type="ECO:0000256" key="9">
    <source>
        <dbReference type="RuleBase" id="RU004561"/>
    </source>
</evidence>
<dbReference type="InterPro" id="IPR010525">
    <property type="entry name" value="ARF_dom"/>
</dbReference>
<comment type="function">
    <text evidence="1 9">Auxin response factors (ARFs) are transcriptional factors that bind specifically to the DNA sequence 5'-TGTCTC-3' found in the auxin-responsive promoter elements (AuxREs).</text>
</comment>
<sequence>MALSRCIRTLDYGVWKAFAGGSARVPTAGDLVYYFPEGHAEHAIAPPDLSSVLHREKPFFLCRVISVSFFVHPGSDEVYARISLDPNVNAFNASPTRPEERAERESFMSFSKVLTPSDANNGGGFSVPRFCADSIFPKLDYKADPPVQSISVQDVHGNIWEFRHVYRGTPRRHLLTTGWSRFVSNKKLVAGDSVVFCRNPTGKLFVGIRRIGRHCCGSINFNFSPGTKLRYNNGFFDEQEGFLRNSNFGISSESVVEAAKSAKICRPFEVLYFPKVSWPEFVVAKDLVEAAMAVPWGPGARVKMAVETEEPLRTAWYHGTICCNGNEEFDRWGKSLWRMLQVNWDEPEVLQNIKAVNPWQVELVSSPSSYPVMKRLKLMDTNGLPSERQEDMILVTGLTSSPFNLNESPIGTQGARHNLSIFSTNFVPESTKQTYTNNAGGINAWNLVTTRSTFSTPEDGSNVDQPGMEFCITDACKPTKLSKGTIQLFGKIIHSTETNVSTDFSLSFPHKLLLESQSRLPAVGACK</sequence>
<gene>
    <name evidence="11" type="ORF">HPP92_013755</name>
</gene>
<dbReference type="InterPro" id="IPR003340">
    <property type="entry name" value="B3_DNA-bd"/>
</dbReference>
<dbReference type="SMART" id="SM01019">
    <property type="entry name" value="B3"/>
    <property type="match status" value="1"/>
</dbReference>
<dbReference type="EMBL" id="JADCNL010000006">
    <property type="protein sequence ID" value="KAG0476914.1"/>
    <property type="molecule type" value="Genomic_DNA"/>
</dbReference>
<dbReference type="PROSITE" id="PS50863">
    <property type="entry name" value="B3"/>
    <property type="match status" value="1"/>
</dbReference>
<keyword evidence="5 9" id="KW-0238">DNA-binding</keyword>
<dbReference type="FunFam" id="2.40.330.10:FF:000001">
    <property type="entry name" value="Auxin response factor"/>
    <property type="match status" value="1"/>
</dbReference>
<protein>
    <recommendedName>
        <fullName evidence="9">Auxin response factor</fullName>
    </recommendedName>
</protein>
<dbReference type="GO" id="GO:0006355">
    <property type="term" value="P:regulation of DNA-templated transcription"/>
    <property type="evidence" value="ECO:0007669"/>
    <property type="project" value="InterPro"/>
</dbReference>
<dbReference type="InterPro" id="IPR044835">
    <property type="entry name" value="ARF_plant"/>
</dbReference>
<dbReference type="InterPro" id="IPR015300">
    <property type="entry name" value="DNA-bd_pseudobarrel_sf"/>
</dbReference>
<name>A0A835QQM4_VANPL</name>
<evidence type="ECO:0000256" key="6">
    <source>
        <dbReference type="ARBA" id="ARBA00023163"/>
    </source>
</evidence>
<keyword evidence="8 9" id="KW-0927">Auxin signaling pathway</keyword>
<proteinExistence type="inferred from homology"/>
<dbReference type="PANTHER" id="PTHR31384">
    <property type="entry name" value="AUXIN RESPONSE FACTOR 4-RELATED"/>
    <property type="match status" value="1"/>
</dbReference>
<dbReference type="Pfam" id="PF02362">
    <property type="entry name" value="B3"/>
    <property type="match status" value="1"/>
</dbReference>
<dbReference type="CDD" id="cd10017">
    <property type="entry name" value="B3_DNA"/>
    <property type="match status" value="1"/>
</dbReference>
<evidence type="ECO:0000256" key="3">
    <source>
        <dbReference type="ARBA" id="ARBA00007853"/>
    </source>
</evidence>
<evidence type="ECO:0000259" key="10">
    <source>
        <dbReference type="PROSITE" id="PS50863"/>
    </source>
</evidence>
<evidence type="ECO:0000313" key="12">
    <source>
        <dbReference type="Proteomes" id="UP000636800"/>
    </source>
</evidence>
<dbReference type="Gene3D" id="2.40.330.10">
    <property type="entry name" value="DNA-binding pseudobarrel domain"/>
    <property type="match status" value="1"/>
</dbReference>
<dbReference type="Pfam" id="PF06507">
    <property type="entry name" value="ARF_AD"/>
    <property type="match status" value="1"/>
</dbReference>
<dbReference type="Proteomes" id="UP000636800">
    <property type="component" value="Chromosome 6"/>
</dbReference>
<evidence type="ECO:0000256" key="2">
    <source>
        <dbReference type="ARBA" id="ARBA00004123"/>
    </source>
</evidence>
<keyword evidence="12" id="KW-1185">Reference proteome</keyword>
<dbReference type="AlphaFoldDB" id="A0A835QQM4"/>
<comment type="similarity">
    <text evidence="3 9">Belongs to the ARF family.</text>
</comment>
<organism evidence="11 12">
    <name type="scientific">Vanilla planifolia</name>
    <name type="common">Vanilla</name>
    <dbReference type="NCBI Taxonomy" id="51239"/>
    <lineage>
        <taxon>Eukaryota</taxon>
        <taxon>Viridiplantae</taxon>
        <taxon>Streptophyta</taxon>
        <taxon>Embryophyta</taxon>
        <taxon>Tracheophyta</taxon>
        <taxon>Spermatophyta</taxon>
        <taxon>Magnoliopsida</taxon>
        <taxon>Liliopsida</taxon>
        <taxon>Asparagales</taxon>
        <taxon>Orchidaceae</taxon>
        <taxon>Vanilloideae</taxon>
        <taxon>Vanilleae</taxon>
        <taxon>Vanilla</taxon>
    </lineage>
</organism>
<evidence type="ECO:0000256" key="5">
    <source>
        <dbReference type="ARBA" id="ARBA00023125"/>
    </source>
</evidence>
<evidence type="ECO:0000256" key="8">
    <source>
        <dbReference type="ARBA" id="ARBA00023294"/>
    </source>
</evidence>
<dbReference type="GO" id="GO:0005634">
    <property type="term" value="C:nucleus"/>
    <property type="evidence" value="ECO:0007669"/>
    <property type="project" value="UniProtKB-SubCell"/>
</dbReference>
<dbReference type="SUPFAM" id="SSF101936">
    <property type="entry name" value="DNA-binding pseudobarrel domain"/>
    <property type="match status" value="1"/>
</dbReference>
<dbReference type="PANTHER" id="PTHR31384:SF94">
    <property type="entry name" value="AUXIN RESPONSE FACTOR 17"/>
    <property type="match status" value="1"/>
</dbReference>